<dbReference type="GO" id="GO:0003700">
    <property type="term" value="F:DNA-binding transcription factor activity"/>
    <property type="evidence" value="ECO:0007669"/>
    <property type="project" value="InterPro"/>
</dbReference>
<organism evidence="3 4">
    <name type="scientific">Corallococcus interemptor</name>
    <dbReference type="NCBI Taxonomy" id="2316720"/>
    <lineage>
        <taxon>Bacteria</taxon>
        <taxon>Pseudomonadati</taxon>
        <taxon>Myxococcota</taxon>
        <taxon>Myxococcia</taxon>
        <taxon>Myxococcales</taxon>
        <taxon>Cystobacterineae</taxon>
        <taxon>Myxococcaceae</taxon>
        <taxon>Corallococcus</taxon>
    </lineage>
</organism>
<evidence type="ECO:0000259" key="2">
    <source>
        <dbReference type="PROSITE" id="PS50931"/>
    </source>
</evidence>
<dbReference type="SUPFAM" id="SSF46785">
    <property type="entry name" value="Winged helix' DNA-binding domain"/>
    <property type="match status" value="1"/>
</dbReference>
<protein>
    <submittedName>
        <fullName evidence="3">LysR family transcriptional regulator</fullName>
    </submittedName>
</protein>
<name>A0A3A8QBE6_9BACT</name>
<dbReference type="EMBL" id="RAWM01000118">
    <property type="protein sequence ID" value="RKH62072.1"/>
    <property type="molecule type" value="Genomic_DNA"/>
</dbReference>
<proteinExistence type="predicted"/>
<dbReference type="AlphaFoldDB" id="A0A3A8QBE6"/>
<dbReference type="Pfam" id="PF00126">
    <property type="entry name" value="HTH_1"/>
    <property type="match status" value="1"/>
</dbReference>
<feature type="compositionally biased region" description="Low complexity" evidence="1">
    <location>
        <begin position="73"/>
        <end position="97"/>
    </location>
</feature>
<keyword evidence="4" id="KW-1185">Reference proteome</keyword>
<feature type="compositionally biased region" description="Basic residues" evidence="1">
    <location>
        <begin position="98"/>
        <end position="117"/>
    </location>
</feature>
<sequence>MCMNTHAVRVHASRQRRGLALTGSVVGAARELSLRHSSISRRIDALERALGVPLFYAGRRCARRRLASTLPSARAPCAATRRPAPSRPRSTGRWRAAGPRRRGSWRTRGRPGPRYRRSYPWPAPGRCSAAG</sequence>
<comment type="caution">
    <text evidence="3">The sequence shown here is derived from an EMBL/GenBank/DDBJ whole genome shotgun (WGS) entry which is preliminary data.</text>
</comment>
<reference evidence="4" key="1">
    <citation type="submission" date="2018-09" db="EMBL/GenBank/DDBJ databases">
        <authorList>
            <person name="Livingstone P.G."/>
            <person name="Whitworth D.E."/>
        </authorList>
    </citation>
    <scope>NUCLEOTIDE SEQUENCE [LARGE SCALE GENOMIC DNA]</scope>
    <source>
        <strain evidence="4">AB047A</strain>
    </source>
</reference>
<dbReference type="InterPro" id="IPR036388">
    <property type="entry name" value="WH-like_DNA-bd_sf"/>
</dbReference>
<accession>A0A3A8QBE6</accession>
<dbReference type="Proteomes" id="UP000282656">
    <property type="component" value="Unassembled WGS sequence"/>
</dbReference>
<feature type="domain" description="HTH lysR-type" evidence="2">
    <location>
        <begin position="19"/>
        <end position="67"/>
    </location>
</feature>
<dbReference type="Gene3D" id="1.10.10.10">
    <property type="entry name" value="Winged helix-like DNA-binding domain superfamily/Winged helix DNA-binding domain"/>
    <property type="match status" value="1"/>
</dbReference>
<gene>
    <name evidence="3" type="ORF">D7X96_30585</name>
</gene>
<evidence type="ECO:0000313" key="3">
    <source>
        <dbReference type="EMBL" id="RKH62072.1"/>
    </source>
</evidence>
<dbReference type="InterPro" id="IPR000847">
    <property type="entry name" value="LysR_HTH_N"/>
</dbReference>
<feature type="region of interest" description="Disordered" evidence="1">
    <location>
        <begin position="73"/>
        <end position="131"/>
    </location>
</feature>
<dbReference type="InterPro" id="IPR036390">
    <property type="entry name" value="WH_DNA-bd_sf"/>
</dbReference>
<dbReference type="PROSITE" id="PS50931">
    <property type="entry name" value="HTH_LYSR"/>
    <property type="match status" value="1"/>
</dbReference>
<evidence type="ECO:0000256" key="1">
    <source>
        <dbReference type="SAM" id="MobiDB-lite"/>
    </source>
</evidence>
<evidence type="ECO:0000313" key="4">
    <source>
        <dbReference type="Proteomes" id="UP000282656"/>
    </source>
</evidence>